<evidence type="ECO:0000256" key="6">
    <source>
        <dbReference type="SAM" id="Phobius"/>
    </source>
</evidence>
<evidence type="ECO:0000256" key="5">
    <source>
        <dbReference type="RuleBase" id="RU000320"/>
    </source>
</evidence>
<evidence type="ECO:0008006" key="11">
    <source>
        <dbReference type="Google" id="ProtNLM"/>
    </source>
</evidence>
<keyword evidence="3 6" id="KW-1133">Transmembrane helix</keyword>
<dbReference type="EMBL" id="QCZH01000015">
    <property type="protein sequence ID" value="PWA08188.1"/>
    <property type="molecule type" value="Genomic_DNA"/>
</dbReference>
<dbReference type="OrthoDB" id="9807568at2"/>
<evidence type="ECO:0000256" key="2">
    <source>
        <dbReference type="ARBA" id="ARBA00022692"/>
    </source>
</evidence>
<evidence type="ECO:0000256" key="1">
    <source>
        <dbReference type="ARBA" id="ARBA00004127"/>
    </source>
</evidence>
<evidence type="ECO:0000259" key="7">
    <source>
        <dbReference type="Pfam" id="PF00361"/>
    </source>
</evidence>
<dbReference type="PANTHER" id="PTHR42829:SF2">
    <property type="entry name" value="NADH-UBIQUINONE OXIDOREDUCTASE CHAIN 5"/>
    <property type="match status" value="1"/>
</dbReference>
<proteinExistence type="predicted"/>
<feature type="domain" description="NADH-Ubiquinone oxidoreductase (complex I) chain 5 N-terminal" evidence="8">
    <location>
        <begin position="72"/>
        <end position="117"/>
    </location>
</feature>
<feature type="transmembrane region" description="Helical" evidence="6">
    <location>
        <begin position="254"/>
        <end position="273"/>
    </location>
</feature>
<reference evidence="9 10" key="1">
    <citation type="submission" date="2018-04" db="EMBL/GenBank/DDBJ databases">
        <title>Flavobacterium sp. nov., isolated from glacier ice.</title>
        <authorList>
            <person name="Liu Q."/>
            <person name="Xin Y.-H."/>
        </authorList>
    </citation>
    <scope>NUCLEOTIDE SEQUENCE [LARGE SCALE GENOMIC DNA]</scope>
    <source>
        <strain evidence="9 10">LB2P30</strain>
    </source>
</reference>
<feature type="transmembrane region" description="Helical" evidence="6">
    <location>
        <begin position="279"/>
        <end position="301"/>
    </location>
</feature>
<feature type="transmembrane region" description="Helical" evidence="6">
    <location>
        <begin position="471"/>
        <end position="491"/>
    </location>
</feature>
<name>A0A2U1JTM8_9FLAO</name>
<sequence>MEQLLQFFILLPLLGFIISLFFRNRNENAIAGIAITTMGLQLVGLLFFIITWASNGSNILDIKHFTFYKEANVEIFIDLFFDKITAVFAFVGTLITFLVAIFSRFYLHRDSGFKRFFNTLLLFFFAYSIIIFSGNFETLFVGWEFLGITSFLLIIFYRDRYLPVKNGLKTISLYRFADVCLILALWMSHHLWHENITFLKLNDLDLVSTHIEEHSYYASFILVMIVIAASIKSAQFPFSSWLPRAMEGPTTSSAIFYGSLSAHIGVFLLLRTYPYWETILSIKVLVIAIGLITAIVATLIARVQSSVKTQIAYGSIAQIGLMFVEVAMGWHFLALIHFSGNAFLRTYQLLVSPSVLGYMIHDQFFSYVPKQYGSINKFTNSIYLLSLKEWNMDAFQFNFLWSPFKWIGRKLNILSHKTVLISLVIIYLIGLFCFLNEEMIPKQLDEILHLVFAFIAMLLILKSFAKRTDAITVWFMIIASQFYILLSIALLNDEYEYTEILLYISGLIGASILGFYCLHKLKAIEKNVDLNDFYGYNHDHPKYGFWFLISCLAFVGLPFSPTFIGVDLMFNHIEKDEYLLMFFTSISFLFIEIAVLRMYARLFLGPSKKQNHPIAYRSS</sequence>
<keyword evidence="4 6" id="KW-0472">Membrane</keyword>
<comment type="subcellular location">
    <subcellularLocation>
        <location evidence="1">Endomembrane system</location>
        <topology evidence="1">Multi-pass membrane protein</topology>
    </subcellularLocation>
    <subcellularLocation>
        <location evidence="5">Membrane</location>
        <topology evidence="5">Multi-pass membrane protein</topology>
    </subcellularLocation>
</comment>
<dbReference type="InterPro" id="IPR003945">
    <property type="entry name" value="NU5C-like"/>
</dbReference>
<dbReference type="InterPro" id="IPR001750">
    <property type="entry name" value="ND/Mrp_TM"/>
</dbReference>
<dbReference type="RefSeq" id="WP_116763888.1">
    <property type="nucleotide sequence ID" value="NZ_QCZH01000015.1"/>
</dbReference>
<evidence type="ECO:0000313" key="9">
    <source>
        <dbReference type="EMBL" id="PWA08188.1"/>
    </source>
</evidence>
<feature type="transmembrane region" description="Helical" evidence="6">
    <location>
        <begin position="116"/>
        <end position="134"/>
    </location>
</feature>
<dbReference type="PRINTS" id="PR01434">
    <property type="entry name" value="NADHDHGNASE5"/>
</dbReference>
<evidence type="ECO:0000313" key="10">
    <source>
        <dbReference type="Proteomes" id="UP000245618"/>
    </source>
</evidence>
<dbReference type="GO" id="GO:0015990">
    <property type="term" value="P:electron transport coupled proton transport"/>
    <property type="evidence" value="ECO:0007669"/>
    <property type="project" value="TreeGrafter"/>
</dbReference>
<feature type="transmembrane region" description="Helical" evidence="6">
    <location>
        <begin position="216"/>
        <end position="234"/>
    </location>
</feature>
<evidence type="ECO:0000256" key="3">
    <source>
        <dbReference type="ARBA" id="ARBA00022989"/>
    </source>
</evidence>
<feature type="transmembrane region" description="Helical" evidence="6">
    <location>
        <begin position="140"/>
        <end position="157"/>
    </location>
</feature>
<keyword evidence="2 5" id="KW-0812">Transmembrane</keyword>
<dbReference type="GO" id="GO:0012505">
    <property type="term" value="C:endomembrane system"/>
    <property type="evidence" value="ECO:0007669"/>
    <property type="project" value="UniProtKB-SubCell"/>
</dbReference>
<dbReference type="GO" id="GO:0042773">
    <property type="term" value="P:ATP synthesis coupled electron transport"/>
    <property type="evidence" value="ECO:0007669"/>
    <property type="project" value="InterPro"/>
</dbReference>
<feature type="transmembrane region" description="Helical" evidence="6">
    <location>
        <begin position="6"/>
        <end position="22"/>
    </location>
</feature>
<dbReference type="AlphaFoldDB" id="A0A2U1JTM8"/>
<dbReference type="PANTHER" id="PTHR42829">
    <property type="entry name" value="NADH-UBIQUINONE OXIDOREDUCTASE CHAIN 5"/>
    <property type="match status" value="1"/>
</dbReference>
<feature type="transmembrane region" description="Helical" evidence="6">
    <location>
        <begin position="543"/>
        <end position="566"/>
    </location>
</feature>
<dbReference type="Pfam" id="PF00361">
    <property type="entry name" value="Proton_antipo_M"/>
    <property type="match status" value="1"/>
</dbReference>
<dbReference type="InterPro" id="IPR001516">
    <property type="entry name" value="Proton_antipo_N"/>
</dbReference>
<evidence type="ECO:0000259" key="8">
    <source>
        <dbReference type="Pfam" id="PF00662"/>
    </source>
</evidence>
<dbReference type="Pfam" id="PF00662">
    <property type="entry name" value="Proton_antipo_N"/>
    <property type="match status" value="1"/>
</dbReference>
<feature type="domain" description="NADH:quinone oxidoreductase/Mrp antiporter transmembrane" evidence="7">
    <location>
        <begin position="134"/>
        <end position="351"/>
    </location>
</feature>
<evidence type="ECO:0000256" key="4">
    <source>
        <dbReference type="ARBA" id="ARBA00023136"/>
    </source>
</evidence>
<organism evidence="9 10">
    <name type="scientific">Flavobacterium laiguense</name>
    <dbReference type="NCBI Taxonomy" id="2169409"/>
    <lineage>
        <taxon>Bacteria</taxon>
        <taxon>Pseudomonadati</taxon>
        <taxon>Bacteroidota</taxon>
        <taxon>Flavobacteriia</taxon>
        <taxon>Flavobacteriales</taxon>
        <taxon>Flavobacteriaceae</taxon>
        <taxon>Flavobacterium</taxon>
    </lineage>
</organism>
<feature type="transmembrane region" description="Helical" evidence="6">
    <location>
        <begin position="578"/>
        <end position="600"/>
    </location>
</feature>
<feature type="transmembrane region" description="Helical" evidence="6">
    <location>
        <begin position="418"/>
        <end position="435"/>
    </location>
</feature>
<dbReference type="Proteomes" id="UP000245618">
    <property type="component" value="Unassembled WGS sequence"/>
</dbReference>
<feature type="transmembrane region" description="Helical" evidence="6">
    <location>
        <begin position="497"/>
        <end position="518"/>
    </location>
</feature>
<keyword evidence="10" id="KW-1185">Reference proteome</keyword>
<gene>
    <name evidence="9" type="ORF">DB891_12350</name>
</gene>
<feature type="transmembrane region" description="Helical" evidence="6">
    <location>
        <begin position="447"/>
        <end position="464"/>
    </location>
</feature>
<accession>A0A2U1JTM8</accession>
<dbReference type="GO" id="GO:0008137">
    <property type="term" value="F:NADH dehydrogenase (ubiquinone) activity"/>
    <property type="evidence" value="ECO:0007669"/>
    <property type="project" value="InterPro"/>
</dbReference>
<feature type="transmembrane region" description="Helical" evidence="6">
    <location>
        <begin position="29"/>
        <end position="53"/>
    </location>
</feature>
<comment type="caution">
    <text evidence="9">The sequence shown here is derived from an EMBL/GenBank/DDBJ whole genome shotgun (WGS) entry which is preliminary data.</text>
</comment>
<protein>
    <recommendedName>
        <fullName evidence="11">NADH-quinone oxidoreductase subunit L</fullName>
    </recommendedName>
</protein>
<dbReference type="GO" id="GO:0003954">
    <property type="term" value="F:NADH dehydrogenase activity"/>
    <property type="evidence" value="ECO:0007669"/>
    <property type="project" value="TreeGrafter"/>
</dbReference>
<feature type="transmembrane region" description="Helical" evidence="6">
    <location>
        <begin position="84"/>
        <end position="107"/>
    </location>
</feature>
<feature type="transmembrane region" description="Helical" evidence="6">
    <location>
        <begin position="313"/>
        <end position="336"/>
    </location>
</feature>
<dbReference type="GO" id="GO:0016020">
    <property type="term" value="C:membrane"/>
    <property type="evidence" value="ECO:0007669"/>
    <property type="project" value="UniProtKB-SubCell"/>
</dbReference>